<dbReference type="PROSITE" id="PS51892">
    <property type="entry name" value="SUBTILASE"/>
    <property type="match status" value="1"/>
</dbReference>
<dbReference type="GO" id="GO:0005615">
    <property type="term" value="C:extracellular space"/>
    <property type="evidence" value="ECO:0007669"/>
    <property type="project" value="TreeGrafter"/>
</dbReference>
<feature type="active site" description="Charge relay system" evidence="5 6">
    <location>
        <position position="356"/>
    </location>
</feature>
<feature type="active site" description="Charge relay system" evidence="5 6">
    <location>
        <position position="172"/>
    </location>
</feature>
<dbReference type="RefSeq" id="WP_071327077.1">
    <property type="nucleotide sequence ID" value="NZ_JZDQ02000018.1"/>
</dbReference>
<dbReference type="InterPro" id="IPR037045">
    <property type="entry name" value="S8pro/Inhibitor_I9_sf"/>
</dbReference>
<keyword evidence="2 6" id="KW-0645">Protease</keyword>
<evidence type="ECO:0000259" key="10">
    <source>
        <dbReference type="Pfam" id="PF05922"/>
    </source>
</evidence>
<evidence type="ECO:0000259" key="9">
    <source>
        <dbReference type="Pfam" id="PF00082"/>
    </source>
</evidence>
<keyword evidence="12" id="KW-1185">Reference proteome</keyword>
<dbReference type="EMBL" id="JZDQ02000018">
    <property type="protein sequence ID" value="OIJ26163.1"/>
    <property type="molecule type" value="Genomic_DNA"/>
</dbReference>
<dbReference type="PROSITE" id="PS00138">
    <property type="entry name" value="SUBTILASE_SER"/>
    <property type="match status" value="1"/>
</dbReference>
<dbReference type="FunFam" id="3.40.50.200:FF:000014">
    <property type="entry name" value="Proteinase K"/>
    <property type="match status" value="1"/>
</dbReference>
<evidence type="ECO:0000256" key="8">
    <source>
        <dbReference type="SAM" id="SignalP"/>
    </source>
</evidence>
<evidence type="ECO:0000256" key="1">
    <source>
        <dbReference type="ARBA" id="ARBA00011073"/>
    </source>
</evidence>
<dbReference type="GO" id="GO:0004252">
    <property type="term" value="F:serine-type endopeptidase activity"/>
    <property type="evidence" value="ECO:0007669"/>
    <property type="project" value="UniProtKB-UniRule"/>
</dbReference>
<dbReference type="Proteomes" id="UP000033772">
    <property type="component" value="Unassembled WGS sequence"/>
</dbReference>
<accession>A0A1J4N3R5</accession>
<dbReference type="SUPFAM" id="SSF54897">
    <property type="entry name" value="Protease propeptides/inhibitors"/>
    <property type="match status" value="1"/>
</dbReference>
<comment type="caution">
    <text evidence="11">The sequence shown here is derived from an EMBL/GenBank/DDBJ whole genome shotgun (WGS) entry which is preliminary data.</text>
</comment>
<dbReference type="InterPro" id="IPR034193">
    <property type="entry name" value="PCSK9_ProteinaseK-like"/>
</dbReference>
<gene>
    <name evidence="11" type="ORF">UG56_014185</name>
</gene>
<evidence type="ECO:0000256" key="4">
    <source>
        <dbReference type="ARBA" id="ARBA00022825"/>
    </source>
</evidence>
<evidence type="ECO:0000256" key="5">
    <source>
        <dbReference type="PIRSR" id="PIRSR615500-1"/>
    </source>
</evidence>
<feature type="active site" description="Charge relay system" evidence="5 6">
    <location>
        <position position="203"/>
    </location>
</feature>
<dbReference type="Gene3D" id="3.40.50.200">
    <property type="entry name" value="Peptidase S8/S53 domain"/>
    <property type="match status" value="1"/>
</dbReference>
<dbReference type="PROSITE" id="PS00136">
    <property type="entry name" value="SUBTILASE_ASP"/>
    <property type="match status" value="1"/>
</dbReference>
<evidence type="ECO:0000256" key="7">
    <source>
        <dbReference type="RuleBase" id="RU003355"/>
    </source>
</evidence>
<dbReference type="PANTHER" id="PTHR43806">
    <property type="entry name" value="PEPTIDASE S8"/>
    <property type="match status" value="1"/>
</dbReference>
<comment type="similarity">
    <text evidence="1 6 7">Belongs to the peptidase S8 family.</text>
</comment>
<evidence type="ECO:0000256" key="6">
    <source>
        <dbReference type="PROSITE-ProRule" id="PRU01240"/>
    </source>
</evidence>
<dbReference type="InterPro" id="IPR036852">
    <property type="entry name" value="Peptidase_S8/S53_dom_sf"/>
</dbReference>
<evidence type="ECO:0000313" key="12">
    <source>
        <dbReference type="Proteomes" id="UP000033772"/>
    </source>
</evidence>
<feature type="chain" id="PRO_5009630507" evidence="8">
    <location>
        <begin position="37"/>
        <end position="566"/>
    </location>
</feature>
<keyword evidence="8" id="KW-0732">Signal</keyword>
<keyword evidence="4 6" id="KW-0720">Serine protease</keyword>
<dbReference type="CDD" id="cd04077">
    <property type="entry name" value="Peptidases_S8_PCSK9_ProteinaseK_like"/>
    <property type="match status" value="1"/>
</dbReference>
<dbReference type="AlphaFoldDB" id="A0A1J4N3R5"/>
<dbReference type="InterPro" id="IPR015500">
    <property type="entry name" value="Peptidase_S8_subtilisin-rel"/>
</dbReference>
<feature type="signal peptide" evidence="8">
    <location>
        <begin position="1"/>
        <end position="36"/>
    </location>
</feature>
<sequence length="566" mass="57008">MNRPHRTQRLGALVAATATAVGAATTILALSGPAGAADTPAPLIGAEKANAIDGQYIVVMKDQAKAGNGFRASAKSDNAAVRSKAEDAGGKVKFTYDAAINGFAATLSDAALAEVRSDPAVDYVEADGVVKATGDQSNPTWGIDRIDQRNLPLSNSYHYDQTGSGVTAYIIDTGILSTHTQFSGRVASGYYSVGSSTTDENGHGTHVAGTVGGSTYGVAKGVTLVPVRVLDAQGSGTDSGVIAGINWVTSNHTSGPAVANMSLGGGASSSLDAAVNSSIADGVTYAVAAGNDNANASNYSPARVANAITVGSTTSSDARSSFSNYGSVVDVFAPGSSITSSWYTSTTATNTISGTSMATPHVAGAAALYLAAHTSATPATVQSWITSNATTGVVTSPGTGSPNRLLYSLEGGGTTPTDPPTTGNLLVNPGFESGATGWSASSGVIDNSSSAPARTGSYKAWLNGYGSTHTDTLSQSVTLPTTGKTLSFYLRVITNETTTSTAYDKLTVKIGSTTLATYSNLNASSSYALKSFSLGSYAGSTVTLTFTGTEDSSLGTSFLIDDTSIA</sequence>
<organism evidence="11 12">
    <name type="scientific">Nocardioides luteus</name>
    <dbReference type="NCBI Taxonomy" id="1844"/>
    <lineage>
        <taxon>Bacteria</taxon>
        <taxon>Bacillati</taxon>
        <taxon>Actinomycetota</taxon>
        <taxon>Actinomycetes</taxon>
        <taxon>Propionibacteriales</taxon>
        <taxon>Nocardioidaceae</taxon>
        <taxon>Nocardioides</taxon>
    </lineage>
</organism>
<evidence type="ECO:0000256" key="3">
    <source>
        <dbReference type="ARBA" id="ARBA00022801"/>
    </source>
</evidence>
<dbReference type="PROSITE" id="PS00137">
    <property type="entry name" value="SUBTILASE_HIS"/>
    <property type="match status" value="1"/>
</dbReference>
<feature type="domain" description="Inhibitor I9" evidence="10">
    <location>
        <begin position="55"/>
        <end position="132"/>
    </location>
</feature>
<proteinExistence type="inferred from homology"/>
<dbReference type="InterPro" id="IPR022398">
    <property type="entry name" value="Peptidase_S8_His-AS"/>
</dbReference>
<dbReference type="InterPro" id="IPR023827">
    <property type="entry name" value="Peptidase_S8_Asp-AS"/>
</dbReference>
<dbReference type="Gene3D" id="2.60.120.260">
    <property type="entry name" value="Galactose-binding domain-like"/>
    <property type="match status" value="1"/>
</dbReference>
<evidence type="ECO:0000256" key="2">
    <source>
        <dbReference type="ARBA" id="ARBA00022670"/>
    </source>
</evidence>
<dbReference type="Gene3D" id="3.30.70.80">
    <property type="entry name" value="Peptidase S8 propeptide/proteinase inhibitor I9"/>
    <property type="match status" value="1"/>
</dbReference>
<dbReference type="InterPro" id="IPR050131">
    <property type="entry name" value="Peptidase_S8_subtilisin-like"/>
</dbReference>
<dbReference type="PRINTS" id="PR00723">
    <property type="entry name" value="SUBTILISIN"/>
</dbReference>
<dbReference type="InterPro" id="IPR000209">
    <property type="entry name" value="Peptidase_S8/S53_dom"/>
</dbReference>
<dbReference type="PANTHER" id="PTHR43806:SF11">
    <property type="entry name" value="CEREVISIN-RELATED"/>
    <property type="match status" value="1"/>
</dbReference>
<dbReference type="InterPro" id="IPR023828">
    <property type="entry name" value="Peptidase_S8_Ser-AS"/>
</dbReference>
<dbReference type="GO" id="GO:0006508">
    <property type="term" value="P:proteolysis"/>
    <property type="evidence" value="ECO:0007669"/>
    <property type="project" value="UniProtKB-KW"/>
</dbReference>
<evidence type="ECO:0000313" key="11">
    <source>
        <dbReference type="EMBL" id="OIJ26163.1"/>
    </source>
</evidence>
<protein>
    <submittedName>
        <fullName evidence="11">Serine protease</fullName>
    </submittedName>
</protein>
<dbReference type="InterPro" id="IPR010259">
    <property type="entry name" value="S8pro/Inhibitor_I9"/>
</dbReference>
<dbReference type="Pfam" id="PF00082">
    <property type="entry name" value="Peptidase_S8"/>
    <property type="match status" value="1"/>
</dbReference>
<keyword evidence="3 6" id="KW-0378">Hydrolase</keyword>
<dbReference type="STRING" id="1844.UG56_014185"/>
<dbReference type="SUPFAM" id="SSF52743">
    <property type="entry name" value="Subtilisin-like"/>
    <property type="match status" value="1"/>
</dbReference>
<name>A0A1J4N3R5_9ACTN</name>
<reference evidence="11" key="1">
    <citation type="submission" date="2016-10" db="EMBL/GenBank/DDBJ databases">
        <title>Draft Genome Sequence of Nocardioides luteus Strain BAFB, an Alkane-Degrading Bacterium Isolated from JP-7 Polluted Soil.</title>
        <authorList>
            <person name="Brown L."/>
            <person name="Ruiz O.N."/>
            <person name="Gunasekera T."/>
        </authorList>
    </citation>
    <scope>NUCLEOTIDE SEQUENCE [LARGE SCALE GENOMIC DNA]</scope>
    <source>
        <strain evidence="11">BAFB</strain>
    </source>
</reference>
<dbReference type="Pfam" id="PF05922">
    <property type="entry name" value="Inhibitor_I9"/>
    <property type="match status" value="1"/>
</dbReference>
<feature type="domain" description="Peptidase S8/S53" evidence="9">
    <location>
        <begin position="163"/>
        <end position="392"/>
    </location>
</feature>